<dbReference type="InterPro" id="IPR013249">
    <property type="entry name" value="RNA_pol_sigma70_r4_t2"/>
</dbReference>
<evidence type="ECO:0000259" key="6">
    <source>
        <dbReference type="Pfam" id="PF08281"/>
    </source>
</evidence>
<dbReference type="GO" id="GO:0003677">
    <property type="term" value="F:DNA binding"/>
    <property type="evidence" value="ECO:0007669"/>
    <property type="project" value="InterPro"/>
</dbReference>
<dbReference type="SUPFAM" id="SSF88946">
    <property type="entry name" value="Sigma2 domain of RNA polymerase sigma factors"/>
    <property type="match status" value="1"/>
</dbReference>
<evidence type="ECO:0000313" key="8">
    <source>
        <dbReference type="Proteomes" id="UP000283295"/>
    </source>
</evidence>
<evidence type="ECO:0000313" key="7">
    <source>
        <dbReference type="EMBL" id="RGS42857.1"/>
    </source>
</evidence>
<organism evidence="7 8">
    <name type="scientific">Coprococcus eutactus</name>
    <dbReference type="NCBI Taxonomy" id="33043"/>
    <lineage>
        <taxon>Bacteria</taxon>
        <taxon>Bacillati</taxon>
        <taxon>Bacillota</taxon>
        <taxon>Clostridia</taxon>
        <taxon>Lachnospirales</taxon>
        <taxon>Lachnospiraceae</taxon>
        <taxon>Coprococcus</taxon>
    </lineage>
</organism>
<dbReference type="InterPro" id="IPR007627">
    <property type="entry name" value="RNA_pol_sigma70_r2"/>
</dbReference>
<dbReference type="GO" id="GO:0006352">
    <property type="term" value="P:DNA-templated transcription initiation"/>
    <property type="evidence" value="ECO:0007669"/>
    <property type="project" value="InterPro"/>
</dbReference>
<dbReference type="InterPro" id="IPR014284">
    <property type="entry name" value="RNA_pol_sigma-70_dom"/>
</dbReference>
<dbReference type="InterPro" id="IPR039425">
    <property type="entry name" value="RNA_pol_sigma-70-like"/>
</dbReference>
<feature type="domain" description="RNA polymerase sigma factor 70 region 4 type 2" evidence="6">
    <location>
        <begin position="134"/>
        <end position="178"/>
    </location>
</feature>
<dbReference type="SUPFAM" id="SSF88659">
    <property type="entry name" value="Sigma3 and sigma4 domains of RNA polymerase sigma factors"/>
    <property type="match status" value="1"/>
</dbReference>
<dbReference type="Pfam" id="PF04542">
    <property type="entry name" value="Sigma70_r2"/>
    <property type="match status" value="1"/>
</dbReference>
<name>A0A412IRY4_9FIRM</name>
<comment type="similarity">
    <text evidence="1">Belongs to the sigma-70 factor family. ECF subfamily.</text>
</comment>
<dbReference type="AlphaFoldDB" id="A0A412IRY4"/>
<comment type="caution">
    <text evidence="7">The sequence shown here is derived from an EMBL/GenBank/DDBJ whole genome shotgun (WGS) entry which is preliminary data.</text>
</comment>
<dbReference type="EMBL" id="QRVK01000014">
    <property type="protein sequence ID" value="RGS42857.1"/>
    <property type="molecule type" value="Genomic_DNA"/>
</dbReference>
<dbReference type="OrthoDB" id="9795666at2"/>
<dbReference type="InterPro" id="IPR013325">
    <property type="entry name" value="RNA_pol_sigma_r2"/>
</dbReference>
<feature type="domain" description="RNA polymerase sigma-70 region 2" evidence="5">
    <location>
        <begin position="29"/>
        <end position="92"/>
    </location>
</feature>
<reference evidence="7 8" key="1">
    <citation type="submission" date="2018-08" db="EMBL/GenBank/DDBJ databases">
        <title>A genome reference for cultivated species of the human gut microbiota.</title>
        <authorList>
            <person name="Zou Y."/>
            <person name="Xue W."/>
            <person name="Luo G."/>
        </authorList>
    </citation>
    <scope>NUCLEOTIDE SEQUENCE [LARGE SCALE GENOMIC DNA]</scope>
    <source>
        <strain evidence="7 8">AF22-21</strain>
    </source>
</reference>
<evidence type="ECO:0000256" key="4">
    <source>
        <dbReference type="ARBA" id="ARBA00023163"/>
    </source>
</evidence>
<accession>A0A412IRY4</accession>
<evidence type="ECO:0000256" key="1">
    <source>
        <dbReference type="ARBA" id="ARBA00010641"/>
    </source>
</evidence>
<dbReference type="PANTHER" id="PTHR43133:SF51">
    <property type="entry name" value="RNA POLYMERASE SIGMA FACTOR"/>
    <property type="match status" value="1"/>
</dbReference>
<dbReference type="NCBIfam" id="TIGR02937">
    <property type="entry name" value="sigma70-ECF"/>
    <property type="match status" value="1"/>
</dbReference>
<gene>
    <name evidence="7" type="ORF">DWX94_06985</name>
</gene>
<keyword evidence="4" id="KW-0804">Transcription</keyword>
<evidence type="ECO:0000256" key="2">
    <source>
        <dbReference type="ARBA" id="ARBA00023015"/>
    </source>
</evidence>
<dbReference type="Proteomes" id="UP000283295">
    <property type="component" value="Unassembled WGS sequence"/>
</dbReference>
<evidence type="ECO:0000256" key="3">
    <source>
        <dbReference type="ARBA" id="ARBA00023082"/>
    </source>
</evidence>
<dbReference type="InterPro" id="IPR013324">
    <property type="entry name" value="RNA_pol_sigma_r3/r4-like"/>
</dbReference>
<dbReference type="InterPro" id="IPR036388">
    <property type="entry name" value="WH-like_DNA-bd_sf"/>
</dbReference>
<dbReference type="Gene3D" id="1.10.1740.10">
    <property type="match status" value="1"/>
</dbReference>
<proteinExistence type="inferred from homology"/>
<dbReference type="GO" id="GO:0016987">
    <property type="term" value="F:sigma factor activity"/>
    <property type="evidence" value="ECO:0007669"/>
    <property type="project" value="UniProtKB-KW"/>
</dbReference>
<dbReference type="Pfam" id="PF08281">
    <property type="entry name" value="Sigma70_r4_2"/>
    <property type="match status" value="1"/>
</dbReference>
<sequence length="640" mass="69991">MTDEYGKYDVRALVARVVSGDMKAFEVIYQNTYRQVYYTCMSFLKNEQNVYDVMQDTYITALTHLQQLENPERITAWLNTIAVNKCRQFLGKKMPVQLDEATSTNLLEENDNFLPESYVLNAEKRKIILNIMQEELSAVQYQTIIMYYFDGMSTSEIAACMECPEGTVSYRLSAARGKIKAGVQRYENTSGVKLYSSGTTALLTAVFLAETQGLVIPNFLTSVFSAVFGAAAGTVLGTATGGAAVGTLTGGAAAGGVATGVASAGVKTAGKLGLKGLFKTLKAKIVAGVVTASVVAGGVTGIIIHNRDKDSESGGKNYREVNYVVCDNEYLTVTIDKVYDIGCGPEDETIASAEGYDISENDCALEYTVVNHKDYMVYYNIMLLTSNNESYEGGVPTNWGVQPNSTSKFYIVDSGCVTFFDLGRKPTVTAKILFCTLEDTTGNAGPFRAVDSVIVDVDLDGKGEADSVNYTRNFHVDGEQVVTDNDQVKVTYLGTNVYDEIADKNYYSAWMNFYVENKTDHDLGVSVKGDNIVYDIPLRLMAGTTGYITHSMIDAGLDKDDNAIKNKEIVEGGEPFAVSVDVCDYTESYGGVTTYDIYVAEHGETAYRSISIDDYTNIYSGQFDMVKITRENVKEKTDSK</sequence>
<evidence type="ECO:0000259" key="5">
    <source>
        <dbReference type="Pfam" id="PF04542"/>
    </source>
</evidence>
<dbReference type="Gene3D" id="1.10.10.10">
    <property type="entry name" value="Winged helix-like DNA-binding domain superfamily/Winged helix DNA-binding domain"/>
    <property type="match status" value="1"/>
</dbReference>
<dbReference type="PANTHER" id="PTHR43133">
    <property type="entry name" value="RNA POLYMERASE ECF-TYPE SIGMA FACTO"/>
    <property type="match status" value="1"/>
</dbReference>
<keyword evidence="2" id="KW-0805">Transcription regulation</keyword>
<keyword evidence="3" id="KW-0731">Sigma factor</keyword>
<protein>
    <submittedName>
        <fullName evidence="7">Sigma-70 family RNA polymerase sigma factor</fullName>
    </submittedName>
</protein>